<dbReference type="Proteomes" id="UP000250369">
    <property type="component" value="Unassembled WGS sequence"/>
</dbReference>
<accession>A0A329LU48</accession>
<dbReference type="RefSeq" id="WP_113035933.1">
    <property type="nucleotide sequence ID" value="NZ_QMFB01000037.1"/>
</dbReference>
<evidence type="ECO:0000256" key="1">
    <source>
        <dbReference type="SAM" id="Phobius"/>
    </source>
</evidence>
<dbReference type="InterPro" id="IPR021354">
    <property type="entry name" value="DUF2975"/>
</dbReference>
<keyword evidence="3" id="KW-1185">Reference proteome</keyword>
<feature type="transmembrane region" description="Helical" evidence="1">
    <location>
        <begin position="91"/>
        <end position="110"/>
    </location>
</feature>
<proteinExistence type="predicted"/>
<keyword evidence="1" id="KW-0472">Membrane</keyword>
<sequence>MKKETLFLKVVLVVMAIPALVMCFYGLPAMAYSMMPDFPDIKVYLSALAAYAASIAYSFTLLQAFKLLRYIDTNTAFSQTSVLALKKIKRAAVVVSLMFACNLPLFYFVADGADAPGVMVIGLFITCAPVVIAVFAAVLEKLLKNAIELKEEQELTV</sequence>
<comment type="caution">
    <text evidence="2">The sequence shown here is derived from an EMBL/GenBank/DDBJ whole genome shotgun (WGS) entry which is preliminary data.</text>
</comment>
<feature type="transmembrane region" description="Helical" evidence="1">
    <location>
        <begin position="116"/>
        <end position="139"/>
    </location>
</feature>
<evidence type="ECO:0000313" key="3">
    <source>
        <dbReference type="Proteomes" id="UP000250369"/>
    </source>
</evidence>
<dbReference type="EMBL" id="QMFB01000037">
    <property type="protein sequence ID" value="RAV11505.1"/>
    <property type="molecule type" value="Genomic_DNA"/>
</dbReference>
<feature type="transmembrane region" description="Helical" evidence="1">
    <location>
        <begin position="7"/>
        <end position="31"/>
    </location>
</feature>
<feature type="transmembrane region" description="Helical" evidence="1">
    <location>
        <begin position="43"/>
        <end position="62"/>
    </location>
</feature>
<organism evidence="2 3">
    <name type="scientific">Paenibacillus contaminans</name>
    <dbReference type="NCBI Taxonomy" id="450362"/>
    <lineage>
        <taxon>Bacteria</taxon>
        <taxon>Bacillati</taxon>
        <taxon>Bacillota</taxon>
        <taxon>Bacilli</taxon>
        <taxon>Bacillales</taxon>
        <taxon>Paenibacillaceae</taxon>
        <taxon>Paenibacillus</taxon>
    </lineage>
</organism>
<protein>
    <submittedName>
        <fullName evidence="2">DUF2975 domain-containing protein</fullName>
    </submittedName>
</protein>
<dbReference type="Pfam" id="PF11188">
    <property type="entry name" value="DUF2975"/>
    <property type="match status" value="1"/>
</dbReference>
<evidence type="ECO:0000313" key="2">
    <source>
        <dbReference type="EMBL" id="RAV11505.1"/>
    </source>
</evidence>
<keyword evidence="1" id="KW-0812">Transmembrane</keyword>
<gene>
    <name evidence="2" type="ORF">DQG23_36295</name>
</gene>
<name>A0A329LU48_9BACL</name>
<dbReference type="OrthoDB" id="1100174at2"/>
<reference evidence="2 3" key="1">
    <citation type="journal article" date="2009" name="Int. J. Syst. Evol. Microbiol.">
        <title>Paenibacillus contaminans sp. nov., isolated from a contaminated laboratory plate.</title>
        <authorList>
            <person name="Chou J.H."/>
            <person name="Lee J.H."/>
            <person name="Lin M.C."/>
            <person name="Chang P.S."/>
            <person name="Arun A.B."/>
            <person name="Young C.C."/>
            <person name="Chen W.M."/>
        </authorList>
    </citation>
    <scope>NUCLEOTIDE SEQUENCE [LARGE SCALE GENOMIC DNA]</scope>
    <source>
        <strain evidence="2 3">CKOBP-6</strain>
    </source>
</reference>
<keyword evidence="1" id="KW-1133">Transmembrane helix</keyword>
<dbReference type="AlphaFoldDB" id="A0A329LU48"/>